<keyword evidence="3" id="KW-1185">Reference proteome</keyword>
<evidence type="ECO:0000313" key="3">
    <source>
        <dbReference type="Proteomes" id="UP000265663"/>
    </source>
</evidence>
<reference evidence="2 3" key="1">
    <citation type="journal article" date="2014" name="PLoS ONE">
        <title>De novo Genome Assembly of the Fungal Plant Pathogen Pyrenophora semeniperda.</title>
        <authorList>
            <person name="Soliai M.M."/>
            <person name="Meyer S.E."/>
            <person name="Udall J.A."/>
            <person name="Elzinga D.E."/>
            <person name="Hermansen R.A."/>
            <person name="Bodily P.M."/>
            <person name="Hart A.A."/>
            <person name="Coleman C.E."/>
        </authorList>
    </citation>
    <scope>NUCLEOTIDE SEQUENCE [LARGE SCALE GENOMIC DNA]</scope>
    <source>
        <strain evidence="2 3">CCB06</strain>
        <tissue evidence="2">Mycelium</tissue>
    </source>
</reference>
<accession>A0A3M7M4I2</accession>
<feature type="signal peptide" evidence="1">
    <location>
        <begin position="1"/>
        <end position="17"/>
    </location>
</feature>
<keyword evidence="1" id="KW-0732">Signal</keyword>
<dbReference type="AlphaFoldDB" id="A0A3M7M4I2"/>
<protein>
    <submittedName>
        <fullName evidence="2">Uncharacterized protein</fullName>
    </submittedName>
</protein>
<evidence type="ECO:0000256" key="1">
    <source>
        <dbReference type="SAM" id="SignalP"/>
    </source>
</evidence>
<sequence>MTCLILIMLCCSQLGQRAELVGLGFEVQVACEDSYATSSSETLFGYCQDGNVELTLLNDIEHSWLIITTSLNVSFQTSAQSACIIHRTVLWMRSAVYLWRGSGPVLDAYSRFCLVRIERSDQYVTVSFSLERAAFKLTWWLISALVSLPR</sequence>
<dbReference type="Proteomes" id="UP000265663">
    <property type="component" value="Unassembled WGS sequence"/>
</dbReference>
<proteinExistence type="predicted"/>
<name>A0A3M7M4I2_9PLEO</name>
<gene>
    <name evidence="2" type="ORF">GMOD_00006233</name>
</gene>
<dbReference type="EMBL" id="KE747818">
    <property type="protein sequence ID" value="RMZ69427.1"/>
    <property type="molecule type" value="Genomic_DNA"/>
</dbReference>
<evidence type="ECO:0000313" key="2">
    <source>
        <dbReference type="EMBL" id="RMZ69427.1"/>
    </source>
</evidence>
<feature type="chain" id="PRO_5018001081" evidence="1">
    <location>
        <begin position="18"/>
        <end position="150"/>
    </location>
</feature>
<organism evidence="2 3">
    <name type="scientific">Pyrenophora seminiperda CCB06</name>
    <dbReference type="NCBI Taxonomy" id="1302712"/>
    <lineage>
        <taxon>Eukaryota</taxon>
        <taxon>Fungi</taxon>
        <taxon>Dikarya</taxon>
        <taxon>Ascomycota</taxon>
        <taxon>Pezizomycotina</taxon>
        <taxon>Dothideomycetes</taxon>
        <taxon>Pleosporomycetidae</taxon>
        <taxon>Pleosporales</taxon>
        <taxon>Pleosporineae</taxon>
        <taxon>Pleosporaceae</taxon>
        <taxon>Pyrenophora</taxon>
    </lineage>
</organism>